<keyword evidence="1" id="KW-0812">Transmembrane</keyword>
<dbReference type="InterPro" id="IPR043136">
    <property type="entry name" value="B30.2/SPRY_sf"/>
</dbReference>
<name>A0A397TQ54_9GLOM</name>
<dbReference type="STRING" id="658196.A0A397TQ54"/>
<dbReference type="PROSITE" id="PS50188">
    <property type="entry name" value="B302_SPRY"/>
    <property type="match status" value="1"/>
</dbReference>
<dbReference type="SMART" id="SM00449">
    <property type="entry name" value="SPRY"/>
    <property type="match status" value="1"/>
</dbReference>
<keyword evidence="4" id="KW-1185">Reference proteome</keyword>
<dbReference type="InterPro" id="IPR001870">
    <property type="entry name" value="B30.2/SPRY"/>
</dbReference>
<evidence type="ECO:0000313" key="3">
    <source>
        <dbReference type="EMBL" id="RIA99559.1"/>
    </source>
</evidence>
<feature type="transmembrane region" description="Helical" evidence="1">
    <location>
        <begin position="42"/>
        <end position="63"/>
    </location>
</feature>
<evidence type="ECO:0000313" key="4">
    <source>
        <dbReference type="Proteomes" id="UP000265703"/>
    </source>
</evidence>
<reference evidence="3 4" key="1">
    <citation type="submission" date="2018-06" db="EMBL/GenBank/DDBJ databases">
        <title>Comparative genomics reveals the genomic features of Rhizophagus irregularis, R. cerebriforme, R. diaphanum and Gigaspora rosea, and their symbiotic lifestyle signature.</title>
        <authorList>
            <person name="Morin E."/>
            <person name="San Clemente H."/>
            <person name="Chen E.C.H."/>
            <person name="De La Providencia I."/>
            <person name="Hainaut M."/>
            <person name="Kuo A."/>
            <person name="Kohler A."/>
            <person name="Murat C."/>
            <person name="Tang N."/>
            <person name="Roy S."/>
            <person name="Loubradou J."/>
            <person name="Henrissat B."/>
            <person name="Grigoriev I.V."/>
            <person name="Corradi N."/>
            <person name="Roux C."/>
            <person name="Martin F.M."/>
        </authorList>
    </citation>
    <scope>NUCLEOTIDE SEQUENCE [LARGE SCALE GENOMIC DNA]</scope>
    <source>
        <strain evidence="3 4">DAOM 227022</strain>
    </source>
</reference>
<evidence type="ECO:0000256" key="1">
    <source>
        <dbReference type="SAM" id="Phobius"/>
    </source>
</evidence>
<comment type="caution">
    <text evidence="3">The sequence shown here is derived from an EMBL/GenBank/DDBJ whole genome shotgun (WGS) entry which is preliminary data.</text>
</comment>
<accession>A0A397TQ54</accession>
<keyword evidence="1" id="KW-0472">Membrane</keyword>
<dbReference type="InterPro" id="IPR013320">
    <property type="entry name" value="ConA-like_dom_sf"/>
</dbReference>
<dbReference type="EMBL" id="QKYT01000003">
    <property type="protein sequence ID" value="RIA99559.1"/>
    <property type="molecule type" value="Genomic_DNA"/>
</dbReference>
<gene>
    <name evidence="3" type="ORF">C1645_747121</name>
</gene>
<protein>
    <submittedName>
        <fullName evidence="3">SPRY domain-containing protein</fullName>
    </submittedName>
</protein>
<dbReference type="InterPro" id="IPR003877">
    <property type="entry name" value="SPRY_dom"/>
</dbReference>
<dbReference type="OrthoDB" id="258495at2759"/>
<dbReference type="Proteomes" id="UP000265703">
    <property type="component" value="Unassembled WGS sequence"/>
</dbReference>
<dbReference type="InterPro" id="IPR050618">
    <property type="entry name" value="Ubq-SigPath_Reg"/>
</dbReference>
<dbReference type="Gene3D" id="2.60.120.920">
    <property type="match status" value="1"/>
</dbReference>
<dbReference type="SUPFAM" id="SSF49899">
    <property type="entry name" value="Concanavalin A-like lectins/glucanases"/>
    <property type="match status" value="1"/>
</dbReference>
<evidence type="ECO:0000259" key="2">
    <source>
        <dbReference type="PROSITE" id="PS50188"/>
    </source>
</evidence>
<sequence length="382" mass="43338">MIYSNNILIYIFLILNNLKTASSGAVLFVVNSNGSGCSNACIALFSLLGIAVAIIISSCVYCYSKRYGRKEKYNSSSSNTMITNDLNDLEQPALPSYDLQPPAYTELNNSSPLPPTLVHSESFDDAEEFSKNNQTIDLLPSDDVIQELLNQDTYSYWKFIPEKILQQLEIVIVNNERELIINNSKKKGLKYNEIMVQCNLPFLNPKKFINENNEIRVKSEENFIELHYFEITIVEKFSDVTNIAIGLTTKPYPYFRLPGYNKYSIGYHSNNGHKYQNSQLNLQAYGPKWGELGDTIGCGYKPSSGEVFFTKDGEYLGIAHIYEEENHVWYPTVGAEGTCKIEINFGDSHNMFKYKQARSFGPGAQGGWLYKHLDPAKKWAED</sequence>
<organism evidence="3 4">
    <name type="scientific">Glomus cerebriforme</name>
    <dbReference type="NCBI Taxonomy" id="658196"/>
    <lineage>
        <taxon>Eukaryota</taxon>
        <taxon>Fungi</taxon>
        <taxon>Fungi incertae sedis</taxon>
        <taxon>Mucoromycota</taxon>
        <taxon>Glomeromycotina</taxon>
        <taxon>Glomeromycetes</taxon>
        <taxon>Glomerales</taxon>
        <taxon>Glomeraceae</taxon>
        <taxon>Glomus</taxon>
    </lineage>
</organism>
<dbReference type="PANTHER" id="PTHR12864">
    <property type="entry name" value="RAN BINDING PROTEIN 9-RELATED"/>
    <property type="match status" value="1"/>
</dbReference>
<keyword evidence="1" id="KW-1133">Transmembrane helix</keyword>
<feature type="domain" description="B30.2/SPRY" evidence="2">
    <location>
        <begin position="147"/>
        <end position="350"/>
    </location>
</feature>
<dbReference type="Pfam" id="PF00622">
    <property type="entry name" value="SPRY"/>
    <property type="match status" value="1"/>
</dbReference>
<proteinExistence type="predicted"/>
<dbReference type="AlphaFoldDB" id="A0A397TQ54"/>
<feature type="transmembrane region" description="Helical" evidence="1">
    <location>
        <begin position="7"/>
        <end position="30"/>
    </location>
</feature>